<feature type="domain" description="Acyl-CoA dehydrogenase/oxidase C-terminal" evidence="13">
    <location>
        <begin position="318"/>
        <end position="465"/>
    </location>
</feature>
<dbReference type="PANTHER" id="PTHR48083">
    <property type="entry name" value="MEDIUM-CHAIN SPECIFIC ACYL-COA DEHYDROGENASE, MITOCHONDRIAL-RELATED"/>
    <property type="match status" value="1"/>
</dbReference>
<dbReference type="PANTHER" id="PTHR48083:SF33">
    <property type="entry name" value="ACYL-COENZYME A DEHYDROGENASE"/>
    <property type="match status" value="1"/>
</dbReference>
<comment type="catalytic activity">
    <reaction evidence="11">
        <text>a long-chain 2,3-saturated fatty acyl-CoA + oxidized [electron-transfer flavoprotein] + H(+) = a long-chain (2E)-enoyl-CoA + reduced [electron-transfer flavoprotein]</text>
        <dbReference type="Rhea" id="RHEA:17721"/>
        <dbReference type="Rhea" id="RHEA-COMP:10685"/>
        <dbReference type="Rhea" id="RHEA-COMP:10686"/>
        <dbReference type="ChEBI" id="CHEBI:15378"/>
        <dbReference type="ChEBI" id="CHEBI:57692"/>
        <dbReference type="ChEBI" id="CHEBI:58307"/>
        <dbReference type="ChEBI" id="CHEBI:83721"/>
        <dbReference type="ChEBI" id="CHEBI:83727"/>
        <dbReference type="EC" id="1.3.8.8"/>
    </reaction>
</comment>
<keyword evidence="8" id="KW-0274">FAD</keyword>
<keyword evidence="18" id="KW-1185">Reference proteome</keyword>
<evidence type="ECO:0000256" key="2">
    <source>
        <dbReference type="ARBA" id="ARBA00005005"/>
    </source>
</evidence>
<dbReference type="GO" id="GO:0004466">
    <property type="term" value="F:long-chain fatty acyl-CoA dehydrogenase activity"/>
    <property type="evidence" value="ECO:0007669"/>
    <property type="project" value="UniProtKB-EC"/>
</dbReference>
<evidence type="ECO:0000256" key="1">
    <source>
        <dbReference type="ARBA" id="ARBA00001974"/>
    </source>
</evidence>
<dbReference type="GO" id="GO:0033539">
    <property type="term" value="P:fatty acid beta-oxidation using acyl-CoA dehydrogenase"/>
    <property type="evidence" value="ECO:0007669"/>
    <property type="project" value="InterPro"/>
</dbReference>
<keyword evidence="7" id="KW-0285">Flavoprotein</keyword>
<dbReference type="GO" id="GO:0005737">
    <property type="term" value="C:cytoplasm"/>
    <property type="evidence" value="ECO:0007669"/>
    <property type="project" value="TreeGrafter"/>
</dbReference>
<dbReference type="Gene3D" id="1.10.540.10">
    <property type="entry name" value="Acyl-CoA dehydrogenase/oxidase, N-terminal domain"/>
    <property type="match status" value="1"/>
</dbReference>
<dbReference type="Pfam" id="PF02770">
    <property type="entry name" value="Acyl-CoA_dh_M"/>
    <property type="match status" value="1"/>
</dbReference>
<feature type="domain" description="Acyl-CoA dehydrogenase C-terminal bacterial-type" evidence="16">
    <location>
        <begin position="472"/>
        <end position="754"/>
    </location>
</feature>
<dbReference type="STRING" id="713585.THITH_07020"/>
<feature type="compositionally biased region" description="Basic and acidic residues" evidence="12">
    <location>
        <begin position="771"/>
        <end position="787"/>
    </location>
</feature>
<sequence length="798" mass="87002">MLAALAAVALAALLLLGPGPLRRRWVSTPLQRRFRAVLPRLSPTERQALEAGTVGWDGELFSGRPDWERLLAVPPPRLQPEEQAFLDGPVDTLCRMLDDWRITHHDRDLPPEVWDYIRARGFFGMTLPRSHGGLGFSSTAHSAVVMTLATRSLTAAVTVMVPNSLGPGQLLLQYGSPAQKARYLPPLARGEEIPCFALTGPRAGSDAASIQDSGVVCHGHWQGERVLGLRLNWDKRYITLAPVATLIGLAFRCTDPDGLLGGPVDLGITLALVPRDTPGVEIGARHLPLDVPFMNGPIRGHEVFVPLTQVIGERDGIGQGWRMLMESLAEGRGISLPALATGAAKKAARLTGAYARLRRQFNRPIGRFEGVEEALARIAGLTWQMDAGRLLTLATLDQGERPAVVSAIVKHHLTERYRQVVNHAMDIEGGRGICVGPNNLLARAYQAAPIAITVEGANILTRSMIIFGQGAIRCHPWVLREYRAVHDPNPERGLSEFDRALVGHLRFLLRNAAASLLLGLSRGRLARVPRSGAARHYRTLAWLSSVLALSADAAMITLGGALKRHERLSARLGDVFSELYLASAVLKRFHDDGEPATDEPLVRWALEDSRYRIQESLRSLYRNLPNRPLAWLLRALSFPTGMRFAAPGDRTDHAAAEVLLAPSATRDRLTAGIFLDLDPEAPEGRLERALQQAVELEPLERQLAALRRQYRWPTGGLTALARAAFEQGLIGAEPWQQVQDHEALVDTLIQVDAFPDIGRSGAAPGAGVTDHPARRPKPPDAHADPRTAHPRAAAGGPR</sequence>
<reference evidence="17 18" key="1">
    <citation type="submission" date="2013-12" db="EMBL/GenBank/DDBJ databases">
        <authorList>
            <consortium name="DOE Joint Genome Institute"/>
            <person name="Muyzer G."/>
            <person name="Huntemann M."/>
            <person name="Han J."/>
            <person name="Chen A."/>
            <person name="Kyrpides N."/>
            <person name="Mavromatis K."/>
            <person name="Markowitz V."/>
            <person name="Palaniappan K."/>
            <person name="Ivanova N."/>
            <person name="Schaumberg A."/>
            <person name="Pati A."/>
            <person name="Liolios K."/>
            <person name="Nordberg H.P."/>
            <person name="Cantor M.N."/>
            <person name="Hua S.X."/>
            <person name="Woyke T."/>
        </authorList>
    </citation>
    <scope>NUCLEOTIDE SEQUENCE [LARGE SCALE GENOMIC DNA]</scope>
    <source>
        <strain evidence="17 18">ARh 1</strain>
    </source>
</reference>
<dbReference type="Pfam" id="PF00441">
    <property type="entry name" value="Acyl-CoA_dh_1"/>
    <property type="match status" value="1"/>
</dbReference>
<dbReference type="Pfam" id="PF02771">
    <property type="entry name" value="Acyl-CoA_dh_N"/>
    <property type="match status" value="1"/>
</dbReference>
<dbReference type="Gene3D" id="1.20.140.10">
    <property type="entry name" value="Butyryl-CoA Dehydrogenase, subunit A, domain 3"/>
    <property type="match status" value="1"/>
</dbReference>
<dbReference type="EMBL" id="CP007029">
    <property type="protein sequence ID" value="AHE98048.1"/>
    <property type="molecule type" value="Genomic_DNA"/>
</dbReference>
<proteinExistence type="inferred from homology"/>
<evidence type="ECO:0000256" key="6">
    <source>
        <dbReference type="ARBA" id="ARBA00020144"/>
    </source>
</evidence>
<dbReference type="InterPro" id="IPR046373">
    <property type="entry name" value="Acyl-CoA_Oxase/DH_mid-dom_sf"/>
</dbReference>
<dbReference type="InterPro" id="IPR006091">
    <property type="entry name" value="Acyl-CoA_Oxase/DH_mid-dom"/>
</dbReference>
<dbReference type="InterPro" id="IPR037069">
    <property type="entry name" value="AcylCoA_DH/ox_N_sf"/>
</dbReference>
<evidence type="ECO:0000256" key="10">
    <source>
        <dbReference type="ARBA" id="ARBA00047882"/>
    </source>
</evidence>
<evidence type="ECO:0000259" key="15">
    <source>
        <dbReference type="Pfam" id="PF02771"/>
    </source>
</evidence>
<dbReference type="InterPro" id="IPR009100">
    <property type="entry name" value="AcylCoA_DH/oxidase_NM_dom_sf"/>
</dbReference>
<keyword evidence="9" id="KW-0560">Oxidoreductase</keyword>
<comment type="catalytic activity">
    <reaction evidence="10">
        <text>a medium-chain 2,3-saturated fatty acyl-CoA + oxidized [electron-transfer flavoprotein] + H(+) = a medium-chain (2E)-enoyl-CoA + reduced [electron-transfer flavoprotein]</text>
        <dbReference type="Rhea" id="RHEA:14477"/>
        <dbReference type="Rhea" id="RHEA-COMP:10685"/>
        <dbReference type="Rhea" id="RHEA-COMP:10686"/>
        <dbReference type="ChEBI" id="CHEBI:15378"/>
        <dbReference type="ChEBI" id="CHEBI:57692"/>
        <dbReference type="ChEBI" id="CHEBI:58307"/>
        <dbReference type="ChEBI" id="CHEBI:83723"/>
        <dbReference type="ChEBI" id="CHEBI:83726"/>
        <dbReference type="EC" id="1.3.8.7"/>
    </reaction>
</comment>
<dbReference type="NCBIfam" id="NF007000">
    <property type="entry name" value="PRK09463.1"/>
    <property type="match status" value="1"/>
</dbReference>
<dbReference type="GO" id="GO:0070991">
    <property type="term" value="F:medium-chain fatty acyl-CoA dehydrogenase activity"/>
    <property type="evidence" value="ECO:0007669"/>
    <property type="project" value="UniProtKB-EC"/>
</dbReference>
<comment type="cofactor">
    <cofactor evidence="1">
        <name>FAD</name>
        <dbReference type="ChEBI" id="CHEBI:57692"/>
    </cofactor>
</comment>
<dbReference type="InterPro" id="IPR036250">
    <property type="entry name" value="AcylCo_DH-like_C"/>
</dbReference>
<evidence type="ECO:0000259" key="13">
    <source>
        <dbReference type="Pfam" id="PF00441"/>
    </source>
</evidence>
<dbReference type="InterPro" id="IPR009075">
    <property type="entry name" value="AcylCo_DH/oxidase_C"/>
</dbReference>
<evidence type="ECO:0000259" key="16">
    <source>
        <dbReference type="Pfam" id="PF09317"/>
    </source>
</evidence>
<dbReference type="Pfam" id="PF09317">
    <property type="entry name" value="ACDH_C"/>
    <property type="match status" value="1"/>
</dbReference>
<dbReference type="EC" id="1.3.8.7" evidence="4"/>
<dbReference type="InterPro" id="IPR013786">
    <property type="entry name" value="AcylCoA_DH/ox_N"/>
</dbReference>
<dbReference type="SUPFAM" id="SSF47203">
    <property type="entry name" value="Acyl-CoA dehydrogenase C-terminal domain-like"/>
    <property type="match status" value="1"/>
</dbReference>
<dbReference type="Proteomes" id="UP000005289">
    <property type="component" value="Chromosome"/>
</dbReference>
<dbReference type="FunFam" id="1.20.140.10:FF:000009">
    <property type="entry name" value="Acyl-CoA dehydrogenase"/>
    <property type="match status" value="1"/>
</dbReference>
<dbReference type="Gene3D" id="2.40.110.10">
    <property type="entry name" value="Butyryl-CoA Dehydrogenase, subunit A, domain 2"/>
    <property type="match status" value="1"/>
</dbReference>
<dbReference type="HOGENOM" id="CLU_012192_0_0_6"/>
<name>W0DM29_9GAMM</name>
<evidence type="ECO:0000256" key="8">
    <source>
        <dbReference type="ARBA" id="ARBA00022827"/>
    </source>
</evidence>
<dbReference type="InterPro" id="IPR050741">
    <property type="entry name" value="Acyl-CoA_dehydrogenase"/>
</dbReference>
<evidence type="ECO:0000313" key="17">
    <source>
        <dbReference type="EMBL" id="AHE98048.1"/>
    </source>
</evidence>
<dbReference type="EC" id="1.3.8.8" evidence="5"/>
<evidence type="ECO:0000313" key="18">
    <source>
        <dbReference type="Proteomes" id="UP000005289"/>
    </source>
</evidence>
<evidence type="ECO:0000256" key="7">
    <source>
        <dbReference type="ARBA" id="ARBA00022630"/>
    </source>
</evidence>
<evidence type="ECO:0000256" key="11">
    <source>
        <dbReference type="ARBA" id="ARBA00049247"/>
    </source>
</evidence>
<evidence type="ECO:0000256" key="4">
    <source>
        <dbReference type="ARBA" id="ARBA00012033"/>
    </source>
</evidence>
<dbReference type="AlphaFoldDB" id="W0DM29"/>
<dbReference type="InterPro" id="IPR015396">
    <property type="entry name" value="FadE_C"/>
</dbReference>
<feature type="domain" description="Acyl-CoA dehydrogenase/oxidase N-terminal" evidence="15">
    <location>
        <begin position="99"/>
        <end position="191"/>
    </location>
</feature>
<feature type="domain" description="Acyl-CoA oxidase/dehydrogenase middle" evidence="14">
    <location>
        <begin position="195"/>
        <end position="285"/>
    </location>
</feature>
<dbReference type="GO" id="GO:0050660">
    <property type="term" value="F:flavin adenine dinucleotide binding"/>
    <property type="evidence" value="ECO:0007669"/>
    <property type="project" value="InterPro"/>
</dbReference>
<comment type="pathway">
    <text evidence="2">Lipid metabolism; fatty acid beta-oxidation.</text>
</comment>
<feature type="region of interest" description="Disordered" evidence="12">
    <location>
        <begin position="759"/>
        <end position="798"/>
    </location>
</feature>
<organism evidence="17 18">
    <name type="scientific">Thioalkalivibrio paradoxus ARh 1</name>
    <dbReference type="NCBI Taxonomy" id="713585"/>
    <lineage>
        <taxon>Bacteria</taxon>
        <taxon>Pseudomonadati</taxon>
        <taxon>Pseudomonadota</taxon>
        <taxon>Gammaproteobacteria</taxon>
        <taxon>Chromatiales</taxon>
        <taxon>Ectothiorhodospiraceae</taxon>
        <taxon>Thioalkalivibrio</taxon>
    </lineage>
</organism>
<protein>
    <recommendedName>
        <fullName evidence="6">Acyl-coenzyme A dehydrogenase</fullName>
        <ecNumber evidence="4">1.3.8.7</ecNumber>
        <ecNumber evidence="5">1.3.8.8</ecNumber>
    </recommendedName>
</protein>
<evidence type="ECO:0000256" key="5">
    <source>
        <dbReference type="ARBA" id="ARBA00012040"/>
    </source>
</evidence>
<accession>W0DM29</accession>
<dbReference type="UniPathway" id="UPA00659"/>
<dbReference type="SUPFAM" id="SSF56645">
    <property type="entry name" value="Acyl-CoA dehydrogenase NM domain-like"/>
    <property type="match status" value="1"/>
</dbReference>
<comment type="similarity">
    <text evidence="3">Belongs to the acyl-CoA dehydrogenase family.</text>
</comment>
<dbReference type="KEGG" id="tti:THITH_07020"/>
<evidence type="ECO:0000256" key="3">
    <source>
        <dbReference type="ARBA" id="ARBA00009347"/>
    </source>
</evidence>
<evidence type="ECO:0000256" key="12">
    <source>
        <dbReference type="SAM" id="MobiDB-lite"/>
    </source>
</evidence>
<evidence type="ECO:0000256" key="9">
    <source>
        <dbReference type="ARBA" id="ARBA00023002"/>
    </source>
</evidence>
<dbReference type="NCBIfam" id="NF009586">
    <property type="entry name" value="PRK13026.1"/>
    <property type="match status" value="1"/>
</dbReference>
<gene>
    <name evidence="17" type="ORF">THITH_07020</name>
</gene>
<evidence type="ECO:0000259" key="14">
    <source>
        <dbReference type="Pfam" id="PF02770"/>
    </source>
</evidence>